<proteinExistence type="predicted"/>
<feature type="transmembrane region" description="Helical" evidence="2">
    <location>
        <begin position="505"/>
        <end position="527"/>
    </location>
</feature>
<accession>A0A4E0RZ94</accession>
<dbReference type="InterPro" id="IPR020846">
    <property type="entry name" value="MFS_dom"/>
</dbReference>
<feature type="transmembrane region" description="Helical" evidence="2">
    <location>
        <begin position="408"/>
        <end position="430"/>
    </location>
</feature>
<evidence type="ECO:0000259" key="3">
    <source>
        <dbReference type="PROSITE" id="PS50850"/>
    </source>
</evidence>
<dbReference type="EMBL" id="JXXN02002845">
    <property type="protein sequence ID" value="THD22310.1"/>
    <property type="molecule type" value="Genomic_DNA"/>
</dbReference>
<keyword evidence="2" id="KW-0472">Membrane</keyword>
<dbReference type="Proteomes" id="UP000230066">
    <property type="component" value="Unassembled WGS sequence"/>
</dbReference>
<organism evidence="4 5">
    <name type="scientific">Fasciola hepatica</name>
    <name type="common">Liver fluke</name>
    <dbReference type="NCBI Taxonomy" id="6192"/>
    <lineage>
        <taxon>Eukaryota</taxon>
        <taxon>Metazoa</taxon>
        <taxon>Spiralia</taxon>
        <taxon>Lophotrochozoa</taxon>
        <taxon>Platyhelminthes</taxon>
        <taxon>Trematoda</taxon>
        <taxon>Digenea</taxon>
        <taxon>Plagiorchiida</taxon>
        <taxon>Echinostomata</taxon>
        <taxon>Echinostomatoidea</taxon>
        <taxon>Fasciolidae</taxon>
        <taxon>Fasciola</taxon>
    </lineage>
</organism>
<feature type="transmembrane region" description="Helical" evidence="2">
    <location>
        <begin position="180"/>
        <end position="204"/>
    </location>
</feature>
<feature type="transmembrane region" description="Helical" evidence="2">
    <location>
        <begin position="20"/>
        <end position="39"/>
    </location>
</feature>
<feature type="transmembrane region" description="Helical" evidence="2">
    <location>
        <begin position="364"/>
        <end position="388"/>
    </location>
</feature>
<comment type="subcellular location">
    <subcellularLocation>
        <location evidence="1">Membrane</location>
        <topology evidence="1">Multi-pass membrane protein</topology>
    </subcellularLocation>
</comment>
<feature type="transmembrane region" description="Helical" evidence="2">
    <location>
        <begin position="122"/>
        <end position="145"/>
    </location>
</feature>
<feature type="domain" description="Major facilitator superfamily (MFS) profile" evidence="3">
    <location>
        <begin position="365"/>
        <end position="604"/>
    </location>
</feature>
<sequence>MIQGKPSDILFHFFGMMYKGTYYLPFRFSFSQLIFDFAIPRKRIRCIGTAAFGPLHQILKCVGKLRFNYTIKALQRSTRRIYMDVFQKCLILFGGFLAYFLADGYTYSVGMFYSHLLNKFGMSSASTAVLPGLLYAIPQISGFFLCPLLEEVGYSSGAAWGALLLSFSCMASAFTPNMQLLYLTLGVFTSLGLQLTYSSAIMAVTTIFSDTKIFGLALGLTMCGSGIGSFAFNPFVVWLLDTWTWQGAMIIQSGILLNSLISSACFHYVDAIRFSSRTFSGTNQASMGDEPLRLCQRDSRNTTRFALRNVLRYVLCIPANLRFVSHTVANQSLIDTDPKPCAGFCNPLASSLHRIVLPAIWRNAALVVFILANGLIGAAIVVPWTFIYDHLLVSLGGSDDLDANNASQVAWMPSLIGMGSLFGQLAVGFFTSQFGQKRMCCCLRRVDSSDNRGCFLSKCERLFNLRLFVLTAVWISAVTFLIAFLPVSDFRERASHDKTFFAWPIGQTMFAACLLLGFSFGAVYVLYPQILMDLVGEELWATSLGVLLAVNGVMNLIGTSVSGYIFDRSGSYHGAFIFASCLPLLSAMLIAVQQCSSRSPISAG</sequence>
<dbReference type="InterPro" id="IPR050327">
    <property type="entry name" value="Proton-linked_MCT"/>
</dbReference>
<feature type="transmembrane region" description="Helical" evidence="2">
    <location>
        <begin position="572"/>
        <end position="592"/>
    </location>
</feature>
<gene>
    <name evidence="4" type="ORF">D915_006938</name>
</gene>
<keyword evidence="2" id="KW-1133">Transmembrane helix</keyword>
<feature type="transmembrane region" description="Helical" evidence="2">
    <location>
        <begin position="157"/>
        <end position="174"/>
    </location>
</feature>
<dbReference type="SUPFAM" id="SSF103473">
    <property type="entry name" value="MFS general substrate transporter"/>
    <property type="match status" value="1"/>
</dbReference>
<feature type="transmembrane region" description="Helical" evidence="2">
    <location>
        <begin position="539"/>
        <end position="566"/>
    </location>
</feature>
<dbReference type="Pfam" id="PF07690">
    <property type="entry name" value="MFS_1"/>
    <property type="match status" value="1"/>
</dbReference>
<evidence type="ECO:0000256" key="1">
    <source>
        <dbReference type="ARBA" id="ARBA00004141"/>
    </source>
</evidence>
<comment type="caution">
    <text evidence="4">The sequence shown here is derived from an EMBL/GenBank/DDBJ whole genome shotgun (WGS) entry which is preliminary data.</text>
</comment>
<dbReference type="AlphaFoldDB" id="A0A4E0RZ94"/>
<dbReference type="PANTHER" id="PTHR11360">
    <property type="entry name" value="MONOCARBOXYLATE TRANSPORTER"/>
    <property type="match status" value="1"/>
</dbReference>
<dbReference type="GO" id="GO:0016020">
    <property type="term" value="C:membrane"/>
    <property type="evidence" value="ECO:0007669"/>
    <property type="project" value="UniProtKB-SubCell"/>
</dbReference>
<dbReference type="InterPro" id="IPR011701">
    <property type="entry name" value="MFS"/>
</dbReference>
<name>A0A4E0RZ94_FASHE</name>
<dbReference type="GO" id="GO:0008028">
    <property type="term" value="F:monocarboxylic acid transmembrane transporter activity"/>
    <property type="evidence" value="ECO:0007669"/>
    <property type="project" value="TreeGrafter"/>
</dbReference>
<reference evidence="4" key="1">
    <citation type="submission" date="2019-03" db="EMBL/GenBank/DDBJ databases">
        <title>Improved annotation for the trematode Fasciola hepatica.</title>
        <authorList>
            <person name="Choi Y.-J."/>
            <person name="Martin J."/>
            <person name="Mitreva M."/>
        </authorList>
    </citation>
    <scope>NUCLEOTIDE SEQUENCE [LARGE SCALE GENOMIC DNA]</scope>
</reference>
<dbReference type="PROSITE" id="PS50850">
    <property type="entry name" value="MFS"/>
    <property type="match status" value="1"/>
</dbReference>
<evidence type="ECO:0000313" key="5">
    <source>
        <dbReference type="Proteomes" id="UP000230066"/>
    </source>
</evidence>
<evidence type="ECO:0000313" key="4">
    <source>
        <dbReference type="EMBL" id="THD22310.1"/>
    </source>
</evidence>
<protein>
    <submittedName>
        <fullName evidence="4">Solute carrier family 16 protein</fullName>
    </submittedName>
</protein>
<evidence type="ECO:0000256" key="2">
    <source>
        <dbReference type="SAM" id="Phobius"/>
    </source>
</evidence>
<feature type="transmembrane region" description="Helical" evidence="2">
    <location>
        <begin position="216"/>
        <end position="239"/>
    </location>
</feature>
<feature type="transmembrane region" description="Helical" evidence="2">
    <location>
        <begin position="465"/>
        <end position="485"/>
    </location>
</feature>
<keyword evidence="2" id="KW-0812">Transmembrane</keyword>
<feature type="transmembrane region" description="Helical" evidence="2">
    <location>
        <begin position="245"/>
        <end position="269"/>
    </location>
</feature>
<keyword evidence="5" id="KW-1185">Reference proteome</keyword>
<feature type="transmembrane region" description="Helical" evidence="2">
    <location>
        <begin position="81"/>
        <end position="102"/>
    </location>
</feature>
<dbReference type="InterPro" id="IPR036259">
    <property type="entry name" value="MFS_trans_sf"/>
</dbReference>
<dbReference type="Gene3D" id="1.20.1250.20">
    <property type="entry name" value="MFS general substrate transporter like domains"/>
    <property type="match status" value="1"/>
</dbReference>
<dbReference type="PANTHER" id="PTHR11360:SF260">
    <property type="entry name" value="MFS DOMAIN-CONTAINING PROTEIN"/>
    <property type="match status" value="1"/>
</dbReference>